<reference evidence="1 2" key="1">
    <citation type="submission" date="2007-06" db="EMBL/GenBank/DDBJ databases">
        <title>The Genome Sequence of Coccidioides posadasii RMSCC_3488.</title>
        <authorList>
            <consortium name="Coccidioides Genome Resources Consortium"/>
            <consortium name="The Broad Institute Genome Sequencing Platform"/>
            <person name="Henn M.R."/>
            <person name="Sykes S."/>
            <person name="Young S."/>
            <person name="Jaffe D."/>
            <person name="Berlin A."/>
            <person name="Alvarez P."/>
            <person name="Butler J."/>
            <person name="Gnerre S."/>
            <person name="Grabherr M."/>
            <person name="Mauceli E."/>
            <person name="Brockman W."/>
            <person name="Kodira C."/>
            <person name="Alvarado L."/>
            <person name="Zeng Q."/>
            <person name="Crawford M."/>
            <person name="Antoine C."/>
            <person name="Devon K."/>
            <person name="Galgiani J."/>
            <person name="Orsborn K."/>
            <person name="Lewis M.L."/>
            <person name="Nusbaum C."/>
            <person name="Galagan J."/>
            <person name="Birren B."/>
        </authorList>
    </citation>
    <scope>NUCLEOTIDE SEQUENCE [LARGE SCALE GENOMIC DNA]</scope>
    <source>
        <strain evidence="1 2">RMSCC 3488</strain>
    </source>
</reference>
<protein>
    <submittedName>
        <fullName evidence="1">Uncharacterized protein</fullName>
    </submittedName>
</protein>
<reference evidence="2" key="3">
    <citation type="journal article" date="2010" name="Genome Res.">
        <title>Population genomic sequencing of Coccidioides fungi reveals recent hybridization and transposon control.</title>
        <authorList>
            <person name="Neafsey D.E."/>
            <person name="Barker B.M."/>
            <person name="Sharpton T.J."/>
            <person name="Stajich J.E."/>
            <person name="Park D.J."/>
            <person name="Whiston E."/>
            <person name="Hung C.-Y."/>
            <person name="McMahan C."/>
            <person name="White J."/>
            <person name="Sykes S."/>
            <person name="Heiman D."/>
            <person name="Young S."/>
            <person name="Zeng Q."/>
            <person name="Abouelleil A."/>
            <person name="Aftuck L."/>
            <person name="Bessette D."/>
            <person name="Brown A."/>
            <person name="FitzGerald M."/>
            <person name="Lui A."/>
            <person name="Macdonald J.P."/>
            <person name="Priest M."/>
            <person name="Orbach M.J."/>
            <person name="Galgiani J.N."/>
            <person name="Kirkland T.N."/>
            <person name="Cole G.T."/>
            <person name="Birren B.W."/>
            <person name="Henn M.R."/>
            <person name="Taylor J.W."/>
            <person name="Rounsley S.D."/>
        </authorList>
    </citation>
    <scope>NUCLEOTIDE SEQUENCE [LARGE SCALE GENOMIC DNA]</scope>
    <source>
        <strain evidence="2">RMSCC 3488</strain>
    </source>
</reference>
<dbReference type="Proteomes" id="UP000054567">
    <property type="component" value="Unassembled WGS sequence"/>
</dbReference>
<dbReference type="EMBL" id="DS268114">
    <property type="protein sequence ID" value="KMM73273.1"/>
    <property type="molecule type" value="Genomic_DNA"/>
</dbReference>
<accession>A0A0J6FSC8</accession>
<sequence>MFAPDEAREREAESHRSRALIGRREAPLDVFVWRLPGFAGRLHRPIRADRAWTGASMRAHGSSSRCGVPGSFDPKQFSQMRVSECNFSTRAERQQAIPTQLPERLKREKSVGASLGIIGIFCAS</sequence>
<organism evidence="1 2">
    <name type="scientific">Coccidioides posadasii RMSCC 3488</name>
    <dbReference type="NCBI Taxonomy" id="454284"/>
    <lineage>
        <taxon>Eukaryota</taxon>
        <taxon>Fungi</taxon>
        <taxon>Dikarya</taxon>
        <taxon>Ascomycota</taxon>
        <taxon>Pezizomycotina</taxon>
        <taxon>Eurotiomycetes</taxon>
        <taxon>Eurotiomycetidae</taxon>
        <taxon>Onygenales</taxon>
        <taxon>Onygenaceae</taxon>
        <taxon>Coccidioides</taxon>
    </lineage>
</organism>
<evidence type="ECO:0000313" key="2">
    <source>
        <dbReference type="Proteomes" id="UP000054567"/>
    </source>
</evidence>
<gene>
    <name evidence="1" type="ORF">CPAG_09562</name>
</gene>
<reference evidence="2" key="2">
    <citation type="journal article" date="2009" name="Genome Res.">
        <title>Comparative genomic analyses of the human fungal pathogens Coccidioides and their relatives.</title>
        <authorList>
            <person name="Sharpton T.J."/>
            <person name="Stajich J.E."/>
            <person name="Rounsley S.D."/>
            <person name="Gardner M.J."/>
            <person name="Wortman J.R."/>
            <person name="Jordar V.S."/>
            <person name="Maiti R."/>
            <person name="Kodira C.D."/>
            <person name="Neafsey D.E."/>
            <person name="Zeng Q."/>
            <person name="Hung C.-Y."/>
            <person name="McMahan C."/>
            <person name="Muszewska A."/>
            <person name="Grynberg M."/>
            <person name="Mandel M.A."/>
            <person name="Kellner E.M."/>
            <person name="Barker B.M."/>
            <person name="Galgiani J.N."/>
            <person name="Orbach M.J."/>
            <person name="Kirkland T.N."/>
            <person name="Cole G.T."/>
            <person name="Henn M.R."/>
            <person name="Birren B.W."/>
            <person name="Taylor J.W."/>
        </authorList>
    </citation>
    <scope>NUCLEOTIDE SEQUENCE [LARGE SCALE GENOMIC DNA]</scope>
    <source>
        <strain evidence="2">RMSCC 3488</strain>
    </source>
</reference>
<name>A0A0J6FSC8_COCPO</name>
<evidence type="ECO:0000313" key="1">
    <source>
        <dbReference type="EMBL" id="KMM73273.1"/>
    </source>
</evidence>
<proteinExistence type="predicted"/>
<dbReference type="AlphaFoldDB" id="A0A0J6FSC8"/>
<dbReference type="VEuPathDB" id="FungiDB:CPAG_09562"/>